<proteinExistence type="predicted"/>
<dbReference type="Gene3D" id="1.10.3210.10">
    <property type="entry name" value="Hypothetical protein af1432"/>
    <property type="match status" value="1"/>
</dbReference>
<dbReference type="InterPro" id="IPR052340">
    <property type="entry name" value="RNase_Y/CdgJ"/>
</dbReference>
<dbReference type="OrthoDB" id="9770715at2"/>
<dbReference type="RefSeq" id="WP_087959717.1">
    <property type="nucleotide sequence ID" value="NZ_KQ557117.1"/>
</dbReference>
<dbReference type="SUPFAM" id="SSF109604">
    <property type="entry name" value="HD-domain/PDEase-like"/>
    <property type="match status" value="1"/>
</dbReference>
<name>A0A0T5YSN5_9GAMM</name>
<dbReference type="PANTHER" id="PTHR33525:SF3">
    <property type="entry name" value="RIBONUCLEASE Y"/>
    <property type="match status" value="1"/>
</dbReference>
<dbReference type="PANTHER" id="PTHR33525">
    <property type="match status" value="1"/>
</dbReference>
<protein>
    <submittedName>
        <fullName evidence="2">HD-like signal output (HDOD) domain, no enzymatic activity</fullName>
    </submittedName>
</protein>
<dbReference type="Proteomes" id="UP000051634">
    <property type="component" value="Unassembled WGS sequence"/>
</dbReference>
<dbReference type="Pfam" id="PF08668">
    <property type="entry name" value="HDOD"/>
    <property type="match status" value="1"/>
</dbReference>
<dbReference type="PROSITE" id="PS51833">
    <property type="entry name" value="HDOD"/>
    <property type="match status" value="1"/>
</dbReference>
<reference evidence="2 3" key="1">
    <citation type="submission" date="2015-11" db="EMBL/GenBank/DDBJ databases">
        <title>The genome of Candidatus Endoriftia persephone in Ridgeia piscesae and population structure of the North Eastern Pacific vestimentiferan symbionts.</title>
        <authorList>
            <person name="Perez M."/>
            <person name="Juniper K.S."/>
        </authorList>
    </citation>
    <scope>NUCLEOTIDE SEQUENCE [LARGE SCALE GENOMIC DNA]</scope>
    <source>
        <strain evidence="2">Ind11</strain>
    </source>
</reference>
<evidence type="ECO:0000259" key="1">
    <source>
        <dbReference type="PROSITE" id="PS51833"/>
    </source>
</evidence>
<dbReference type="InterPro" id="IPR013976">
    <property type="entry name" value="HDOD"/>
</dbReference>
<dbReference type="EMBL" id="LDXT01000096">
    <property type="protein sequence ID" value="KRT53627.1"/>
    <property type="molecule type" value="Genomic_DNA"/>
</dbReference>
<keyword evidence="3" id="KW-1185">Reference proteome</keyword>
<dbReference type="AlphaFoldDB" id="A0A0T5YSN5"/>
<evidence type="ECO:0000313" key="2">
    <source>
        <dbReference type="EMBL" id="KRT53627.1"/>
    </source>
</evidence>
<comment type="caution">
    <text evidence="2">The sequence shown here is derived from an EMBL/GenBank/DDBJ whole genome shotgun (WGS) entry which is preliminary data.</text>
</comment>
<gene>
    <name evidence="2" type="ORF">Ga0074115_10662</name>
</gene>
<sequence>MECNNATLNQRLSGNTRLPVLPPGVSYLLKVVMDDEIGFHELAHEIERFPTITARLISLANSAWASPRSPVTNLNQACVQLGLQVVRSLSIALAISSPFSPSRCPAFHAERFWCTCMLVGEGAGRLSEQAGARLECDPQTARTAGLLHSLGLLWLADNIPEETAQALSLDEADPTSSVRQALRQTVGDDYCSVGGCLGQAWALPDVLTNAMRYHCDKSYHGTSWQTAALVGSAANMVSRLYRGEDFQAEDPRVKKLEFDESELESVFQKLADQFERTQELAKELFQNN</sequence>
<evidence type="ECO:0000313" key="3">
    <source>
        <dbReference type="Proteomes" id="UP000051634"/>
    </source>
</evidence>
<organism evidence="2 3">
    <name type="scientific">endosymbiont of Ridgeia piscesae</name>
    <dbReference type="NCBI Taxonomy" id="54398"/>
    <lineage>
        <taxon>Bacteria</taxon>
        <taxon>Pseudomonadati</taxon>
        <taxon>Pseudomonadota</taxon>
        <taxon>Gammaproteobacteria</taxon>
        <taxon>sulfur-oxidizing symbionts</taxon>
    </lineage>
</organism>
<feature type="domain" description="HDOD" evidence="1">
    <location>
        <begin position="18"/>
        <end position="217"/>
    </location>
</feature>
<accession>A0A0T5YSN5</accession>